<dbReference type="InterPro" id="IPR011990">
    <property type="entry name" value="TPR-like_helical_dom_sf"/>
</dbReference>
<gene>
    <name evidence="6" type="ORF">DPRO_3871</name>
</gene>
<feature type="transmembrane region" description="Helical" evidence="5">
    <location>
        <begin position="12"/>
        <end position="31"/>
    </location>
</feature>
<evidence type="ECO:0000313" key="7">
    <source>
        <dbReference type="Proteomes" id="UP000219215"/>
    </source>
</evidence>
<keyword evidence="2 3" id="KW-0802">TPR repeat</keyword>
<dbReference type="Gene3D" id="1.25.40.10">
    <property type="entry name" value="Tetratricopeptide repeat domain"/>
    <property type="match status" value="1"/>
</dbReference>
<accession>A0A2C8FE62</accession>
<dbReference type="Proteomes" id="UP000219215">
    <property type="component" value="Chromosome DPRO"/>
</dbReference>
<evidence type="ECO:0000256" key="3">
    <source>
        <dbReference type="PROSITE-ProRule" id="PRU00339"/>
    </source>
</evidence>
<proteinExistence type="predicted"/>
<dbReference type="InterPro" id="IPR019734">
    <property type="entry name" value="TPR_rpt"/>
</dbReference>
<dbReference type="PANTHER" id="PTHR44943">
    <property type="entry name" value="CELLULOSE SYNTHASE OPERON PROTEIN C"/>
    <property type="match status" value="1"/>
</dbReference>
<protein>
    <submittedName>
        <fullName evidence="6">TPR repeat-containing protein</fullName>
    </submittedName>
</protein>
<sequence>MATNAVNFSRKTIIAAVLLCAAAMFITSFVYRMNHPNLFVQVEQQHSPDDGHDHSTDGTGAPAGMSEGAMAKVKEFMAQVKENPNDVKALINLGNSFLMMRAWDRALEPLEKANSLEPGNIGLLKAIGIAYFNKENFDKAAEAYKQILAIDPNDTLALFNLGVINKYYFEDMDTARTYFEKVLVIEKDDEEIIKMAKQELDH</sequence>
<dbReference type="EMBL" id="LT907975">
    <property type="protein sequence ID" value="SOB60789.1"/>
    <property type="molecule type" value="Genomic_DNA"/>
</dbReference>
<organism evidence="6 7">
    <name type="scientific">Pseudodesulfovibrio profundus</name>
    <dbReference type="NCBI Taxonomy" id="57320"/>
    <lineage>
        <taxon>Bacteria</taxon>
        <taxon>Pseudomonadati</taxon>
        <taxon>Thermodesulfobacteriota</taxon>
        <taxon>Desulfovibrionia</taxon>
        <taxon>Desulfovibrionales</taxon>
        <taxon>Desulfovibrionaceae</taxon>
    </lineage>
</organism>
<dbReference type="SMART" id="SM00028">
    <property type="entry name" value="TPR"/>
    <property type="match status" value="3"/>
</dbReference>
<keyword evidence="1" id="KW-0677">Repeat</keyword>
<evidence type="ECO:0000256" key="2">
    <source>
        <dbReference type="ARBA" id="ARBA00022803"/>
    </source>
</evidence>
<evidence type="ECO:0000256" key="4">
    <source>
        <dbReference type="SAM" id="MobiDB-lite"/>
    </source>
</evidence>
<reference evidence="7" key="1">
    <citation type="submission" date="2017-09" db="EMBL/GenBank/DDBJ databases">
        <authorList>
            <person name="Regsiter A."/>
            <person name="William W."/>
        </authorList>
    </citation>
    <scope>NUCLEOTIDE SEQUENCE [LARGE SCALE GENOMIC DNA]</scope>
    <source>
        <strain evidence="7">500-1</strain>
    </source>
</reference>
<dbReference type="RefSeq" id="WP_097013464.1">
    <property type="nucleotide sequence ID" value="NZ_LT907975.1"/>
</dbReference>
<dbReference type="PANTHER" id="PTHR44943:SF8">
    <property type="entry name" value="TPR REPEAT-CONTAINING PROTEIN MJ0263"/>
    <property type="match status" value="1"/>
</dbReference>
<dbReference type="AlphaFoldDB" id="A0A2C8FE62"/>
<dbReference type="SUPFAM" id="SSF48452">
    <property type="entry name" value="TPR-like"/>
    <property type="match status" value="1"/>
</dbReference>
<evidence type="ECO:0000256" key="1">
    <source>
        <dbReference type="ARBA" id="ARBA00022737"/>
    </source>
</evidence>
<keyword evidence="7" id="KW-1185">Reference proteome</keyword>
<dbReference type="PROSITE" id="PS50005">
    <property type="entry name" value="TPR"/>
    <property type="match status" value="2"/>
</dbReference>
<feature type="repeat" description="TPR" evidence="3">
    <location>
        <begin position="87"/>
        <end position="120"/>
    </location>
</feature>
<dbReference type="InterPro" id="IPR051685">
    <property type="entry name" value="Ycf3/AcsC/BcsC/TPR_MFPF"/>
</dbReference>
<dbReference type="KEGG" id="pprf:DPRO_3871"/>
<dbReference type="Pfam" id="PF00515">
    <property type="entry name" value="TPR_1"/>
    <property type="match status" value="1"/>
</dbReference>
<name>A0A2C8FE62_9BACT</name>
<dbReference type="OrthoDB" id="5459082at2"/>
<feature type="compositionally biased region" description="Basic and acidic residues" evidence="4">
    <location>
        <begin position="46"/>
        <end position="56"/>
    </location>
</feature>
<feature type="repeat" description="TPR" evidence="3">
    <location>
        <begin position="121"/>
        <end position="154"/>
    </location>
</feature>
<evidence type="ECO:0000313" key="6">
    <source>
        <dbReference type="EMBL" id="SOB60789.1"/>
    </source>
</evidence>
<evidence type="ECO:0000256" key="5">
    <source>
        <dbReference type="SAM" id="Phobius"/>
    </source>
</evidence>
<keyword evidence="5" id="KW-0812">Transmembrane</keyword>
<keyword evidence="5" id="KW-1133">Transmembrane helix</keyword>
<keyword evidence="5" id="KW-0472">Membrane</keyword>
<feature type="region of interest" description="Disordered" evidence="4">
    <location>
        <begin position="44"/>
        <end position="64"/>
    </location>
</feature>